<gene>
    <name evidence="3" type="ordered locus">Acear_0113</name>
</gene>
<dbReference type="Gene3D" id="3.40.50.720">
    <property type="entry name" value="NAD(P)-binding Rossmann-like Domain"/>
    <property type="match status" value="1"/>
</dbReference>
<accession>D9QSX6</accession>
<dbReference type="SUPFAM" id="SSF48179">
    <property type="entry name" value="6-phosphogluconate dehydrogenase C-terminal domain-like"/>
    <property type="match status" value="1"/>
</dbReference>
<dbReference type="EMBL" id="CP002105">
    <property type="protein sequence ID" value="ADL11664.1"/>
    <property type="molecule type" value="Genomic_DNA"/>
</dbReference>
<dbReference type="KEGG" id="aar:Acear_0113"/>
<dbReference type="InterPro" id="IPR018931">
    <property type="entry name" value="DUF2520"/>
</dbReference>
<dbReference type="STRING" id="574087.Acear_0113"/>
<dbReference type="InterPro" id="IPR037108">
    <property type="entry name" value="TM1727-like_C_sf"/>
</dbReference>
<dbReference type="InterPro" id="IPR036291">
    <property type="entry name" value="NAD(P)-bd_dom_sf"/>
</dbReference>
<dbReference type="InterPro" id="IPR008927">
    <property type="entry name" value="6-PGluconate_DH-like_C_sf"/>
</dbReference>
<dbReference type="InterPro" id="IPR019665">
    <property type="entry name" value="OxRdtase/DH_put_Rossmann_dom"/>
</dbReference>
<dbReference type="AlphaFoldDB" id="D9QSX6"/>
<name>D9QSX6_ACEAZ</name>
<dbReference type="PANTHER" id="PTHR40459">
    <property type="entry name" value="CONSERVED HYPOTHETICAL ALANINE AND LEUCINE RICH PROTEIN"/>
    <property type="match status" value="1"/>
</dbReference>
<evidence type="ECO:0000313" key="3">
    <source>
        <dbReference type="EMBL" id="ADL11664.1"/>
    </source>
</evidence>
<dbReference type="HOGENOM" id="CLU_055635_1_0_9"/>
<dbReference type="PANTHER" id="PTHR40459:SF1">
    <property type="entry name" value="CONSERVED HYPOTHETICAL ALANINE AND LEUCINE RICH PROTEIN"/>
    <property type="match status" value="1"/>
</dbReference>
<proteinExistence type="predicted"/>
<dbReference type="RefSeq" id="WP_013277111.1">
    <property type="nucleotide sequence ID" value="NC_014378.1"/>
</dbReference>
<dbReference type="Proteomes" id="UP000001661">
    <property type="component" value="Chromosome"/>
</dbReference>
<dbReference type="eggNOG" id="COG5495">
    <property type="taxonomic scope" value="Bacteria"/>
</dbReference>
<evidence type="ECO:0000259" key="1">
    <source>
        <dbReference type="Pfam" id="PF10727"/>
    </source>
</evidence>
<evidence type="ECO:0008006" key="5">
    <source>
        <dbReference type="Google" id="ProtNLM"/>
    </source>
</evidence>
<dbReference type="Pfam" id="PF10727">
    <property type="entry name" value="Rossmann-like"/>
    <property type="match status" value="1"/>
</dbReference>
<dbReference type="Pfam" id="PF10728">
    <property type="entry name" value="DUF2520"/>
    <property type="match status" value="1"/>
</dbReference>
<reference evidence="3 4" key="1">
    <citation type="journal article" date="2010" name="Stand. Genomic Sci.">
        <title>Complete genome sequence of Acetohalobium arabaticum type strain (Z-7288).</title>
        <authorList>
            <person name="Sikorski J."/>
            <person name="Lapidus A."/>
            <person name="Chertkov O."/>
            <person name="Lucas S."/>
            <person name="Copeland A."/>
            <person name="Glavina Del Rio T."/>
            <person name="Nolan M."/>
            <person name="Tice H."/>
            <person name="Cheng J.F."/>
            <person name="Han C."/>
            <person name="Brambilla E."/>
            <person name="Pitluck S."/>
            <person name="Liolios K."/>
            <person name="Ivanova N."/>
            <person name="Mavromatis K."/>
            <person name="Mikhailova N."/>
            <person name="Pati A."/>
            <person name="Bruce D."/>
            <person name="Detter C."/>
            <person name="Tapia R."/>
            <person name="Goodwin L."/>
            <person name="Chen A."/>
            <person name="Palaniappan K."/>
            <person name="Land M."/>
            <person name="Hauser L."/>
            <person name="Chang Y.J."/>
            <person name="Jeffries C.D."/>
            <person name="Rohde M."/>
            <person name="Goker M."/>
            <person name="Spring S."/>
            <person name="Woyke T."/>
            <person name="Bristow J."/>
            <person name="Eisen J.A."/>
            <person name="Markowitz V."/>
            <person name="Hugenholtz P."/>
            <person name="Kyrpides N.C."/>
            <person name="Klenk H.P."/>
        </authorList>
    </citation>
    <scope>NUCLEOTIDE SEQUENCE [LARGE SCALE GENOMIC DNA]</scope>
    <source>
        <strain evidence="4">ATCC 49924 / DSM 5501 / Z-7288</strain>
    </source>
</reference>
<protein>
    <recommendedName>
        <fullName evidence="5">NADP oxidoreductase coenzyme F420-dependent</fullName>
    </recommendedName>
</protein>
<dbReference type="SUPFAM" id="SSF51735">
    <property type="entry name" value="NAD(P)-binding Rossmann-fold domains"/>
    <property type="match status" value="1"/>
</dbReference>
<sequence length="301" mass="32784">MEQTKVVIIGAGAVGKSLGYLLANNGYQVLGFISRSLSSAQEGQELVGEGIATTEYGDFILKADLIFITTPDQVISQIATKLFREGLVKKDSCLVHCSGALTSEILFSEVENMNEIEYGRLSLHPLQSVADVRKGIEALPNSFFTIEGNEAGEEIGKKVLDTLDADYTVIQSCAKPLYHAAACVASNYLVTIVDLALKMNQQVGISSEKALVGLLPLMEGTLQNIKEMGIVEALTGPISRGDINIIENHLEALEEFMPENLDLYKELGTYTTDIARRKGSINQDKVIKLKKLLDQEGIKDE</sequence>
<organism evidence="3 4">
    <name type="scientific">Acetohalobium arabaticum (strain ATCC 49924 / DSM 5501 / Z-7288)</name>
    <dbReference type="NCBI Taxonomy" id="574087"/>
    <lineage>
        <taxon>Bacteria</taxon>
        <taxon>Bacillati</taxon>
        <taxon>Bacillota</taxon>
        <taxon>Clostridia</taxon>
        <taxon>Halanaerobiales</taxon>
        <taxon>Halobacteroidaceae</taxon>
        <taxon>Acetohalobium</taxon>
    </lineage>
</organism>
<evidence type="ECO:0000259" key="2">
    <source>
        <dbReference type="Pfam" id="PF10728"/>
    </source>
</evidence>
<keyword evidence="4" id="KW-1185">Reference proteome</keyword>
<feature type="domain" description="DUF2520" evidence="2">
    <location>
        <begin position="143"/>
        <end position="270"/>
    </location>
</feature>
<evidence type="ECO:0000313" key="4">
    <source>
        <dbReference type="Proteomes" id="UP000001661"/>
    </source>
</evidence>
<feature type="domain" description="Putative oxidoreductase/dehydrogenase Rossmann-like" evidence="1">
    <location>
        <begin position="4"/>
        <end position="107"/>
    </location>
</feature>
<dbReference type="Gene3D" id="1.10.1040.20">
    <property type="entry name" value="ProC-like, C-terminal domain"/>
    <property type="match status" value="1"/>
</dbReference>